<feature type="non-terminal residue" evidence="3">
    <location>
        <position position="1"/>
    </location>
</feature>
<dbReference type="AlphaFoldDB" id="A0A939EJJ4"/>
<feature type="region of interest" description="Disordered" evidence="1">
    <location>
        <begin position="180"/>
        <end position="215"/>
    </location>
</feature>
<evidence type="ECO:0000313" key="4">
    <source>
        <dbReference type="Proteomes" id="UP000664096"/>
    </source>
</evidence>
<gene>
    <name evidence="3" type="ORF">JF539_27450</name>
</gene>
<organism evidence="3 4">
    <name type="scientific">Roseibium aggregatum</name>
    <dbReference type="NCBI Taxonomy" id="187304"/>
    <lineage>
        <taxon>Bacteria</taxon>
        <taxon>Pseudomonadati</taxon>
        <taxon>Pseudomonadota</taxon>
        <taxon>Alphaproteobacteria</taxon>
        <taxon>Hyphomicrobiales</taxon>
        <taxon>Stappiaceae</taxon>
        <taxon>Roseibium</taxon>
    </lineage>
</organism>
<evidence type="ECO:0000259" key="2">
    <source>
        <dbReference type="Pfam" id="PF19116"/>
    </source>
</evidence>
<sequence length="215" mass="21741">AALFAGVANPGSDSDLPAPVYARKDIVDGNSGYSGNGADFYAPEAQSFTLQIDADNPDSGLVTSEGEAITLFLEDGLVVGRIDDAESANNGEAVFAIHMASAFDVATGADLNELSIVQYQSVYNADSTSSDDTVDLSGKVYAVLTITDADGDAVSSDPVDIGSSILFADDGPTVAEEGLSLTSDEDDIASVDALGTSPDGPATQPVAGEAFGETG</sequence>
<evidence type="ECO:0000313" key="3">
    <source>
        <dbReference type="EMBL" id="MBN9674118.1"/>
    </source>
</evidence>
<proteinExistence type="predicted"/>
<accession>A0A939EJJ4</accession>
<dbReference type="RefSeq" id="WP_207144431.1">
    <property type="nucleotide sequence ID" value="NZ_JAEKJZ010000015.1"/>
</dbReference>
<reference evidence="3" key="1">
    <citation type="submission" date="2020-12" db="EMBL/GenBank/DDBJ databases">
        <title>Oil enriched cultivation method for isolating marine PHA-producing bacteria.</title>
        <authorList>
            <person name="Zheng W."/>
            <person name="Yu S."/>
            <person name="Huang Y."/>
        </authorList>
    </citation>
    <scope>NUCLEOTIDE SEQUENCE</scope>
    <source>
        <strain evidence="3">SY-2-12</strain>
    </source>
</reference>
<name>A0A939EJJ4_9HYPH</name>
<dbReference type="EMBL" id="JAEKJZ010000015">
    <property type="protein sequence ID" value="MBN9674118.1"/>
    <property type="molecule type" value="Genomic_DNA"/>
</dbReference>
<feature type="domain" description="DUF5801" evidence="2">
    <location>
        <begin position="36"/>
        <end position="162"/>
    </location>
</feature>
<dbReference type="InterPro" id="IPR043824">
    <property type="entry name" value="DUF5801"/>
</dbReference>
<feature type="non-terminal residue" evidence="3">
    <location>
        <position position="215"/>
    </location>
</feature>
<evidence type="ECO:0000256" key="1">
    <source>
        <dbReference type="SAM" id="MobiDB-lite"/>
    </source>
</evidence>
<dbReference type="Pfam" id="PF19116">
    <property type="entry name" value="DUF5801"/>
    <property type="match status" value="1"/>
</dbReference>
<dbReference type="Proteomes" id="UP000664096">
    <property type="component" value="Unassembled WGS sequence"/>
</dbReference>
<comment type="caution">
    <text evidence="3">The sequence shown here is derived from an EMBL/GenBank/DDBJ whole genome shotgun (WGS) entry which is preliminary data.</text>
</comment>
<protein>
    <recommendedName>
        <fullName evidence="2">DUF5801 domain-containing protein</fullName>
    </recommendedName>
</protein>